<comment type="subcellular location">
    <subcellularLocation>
        <location evidence="1">Membrane</location>
        <topology evidence="1">Multi-pass membrane protein</topology>
    </subcellularLocation>
</comment>
<comment type="caution">
    <text evidence="6">The sequence shown here is derived from an EMBL/GenBank/DDBJ whole genome shotgun (WGS) entry which is preliminary data.</text>
</comment>
<keyword evidence="7" id="KW-1185">Reference proteome</keyword>
<evidence type="ECO:0000313" key="7">
    <source>
        <dbReference type="Proteomes" id="UP000312032"/>
    </source>
</evidence>
<evidence type="ECO:0000256" key="3">
    <source>
        <dbReference type="ARBA" id="ARBA00022989"/>
    </source>
</evidence>
<evidence type="ECO:0000256" key="1">
    <source>
        <dbReference type="ARBA" id="ARBA00004141"/>
    </source>
</evidence>
<keyword evidence="2" id="KW-0812">Transmembrane</keyword>
<dbReference type="Proteomes" id="UP000312032">
    <property type="component" value="Unassembled WGS sequence"/>
</dbReference>
<keyword evidence="4" id="KW-0472">Membrane</keyword>
<gene>
    <name evidence="6" type="ORF">FHE74_02055</name>
</gene>
<dbReference type="GO" id="GO:0016020">
    <property type="term" value="C:membrane"/>
    <property type="evidence" value="ECO:0007669"/>
    <property type="project" value="UniProtKB-SubCell"/>
</dbReference>
<accession>A0A5C4U616</accession>
<evidence type="ECO:0000256" key="2">
    <source>
        <dbReference type="ARBA" id="ARBA00022692"/>
    </source>
</evidence>
<reference evidence="6 7" key="1">
    <citation type="submission" date="2019-06" db="EMBL/GenBank/DDBJ databases">
        <authorList>
            <person name="Li J."/>
        </authorList>
    </citation>
    <scope>NUCLEOTIDE SEQUENCE [LARGE SCALE GENOMIC DNA]</scope>
    <source>
        <strain evidence="6 7">LMG 28165</strain>
    </source>
</reference>
<feature type="region of interest" description="Disordered" evidence="5">
    <location>
        <begin position="268"/>
        <end position="315"/>
    </location>
</feature>
<dbReference type="EMBL" id="VDHJ01000002">
    <property type="protein sequence ID" value="TNL99840.1"/>
    <property type="molecule type" value="Genomic_DNA"/>
</dbReference>
<evidence type="ECO:0000256" key="5">
    <source>
        <dbReference type="SAM" id="MobiDB-lite"/>
    </source>
</evidence>
<dbReference type="InterPro" id="IPR032808">
    <property type="entry name" value="DoxX"/>
</dbReference>
<proteinExistence type="predicted"/>
<evidence type="ECO:0000313" key="6">
    <source>
        <dbReference type="EMBL" id="TNL99840.1"/>
    </source>
</evidence>
<keyword evidence="3" id="KW-1133">Transmembrane helix</keyword>
<feature type="compositionally biased region" description="Basic and acidic residues" evidence="5">
    <location>
        <begin position="284"/>
        <end position="299"/>
    </location>
</feature>
<dbReference type="Pfam" id="PF07681">
    <property type="entry name" value="DoxX"/>
    <property type="match status" value="1"/>
</dbReference>
<evidence type="ECO:0000256" key="4">
    <source>
        <dbReference type="ARBA" id="ARBA00023136"/>
    </source>
</evidence>
<dbReference type="OrthoDB" id="329282at2"/>
<dbReference type="AlphaFoldDB" id="A0A5C4U616"/>
<dbReference type="RefSeq" id="WP_139464756.1">
    <property type="nucleotide sequence ID" value="NZ_VDHJ01000002.1"/>
</dbReference>
<organism evidence="6 7">
    <name type="scientific">Corynebacterium tapiri</name>
    <dbReference type="NCBI Taxonomy" id="1448266"/>
    <lineage>
        <taxon>Bacteria</taxon>
        <taxon>Bacillati</taxon>
        <taxon>Actinomycetota</taxon>
        <taxon>Actinomycetes</taxon>
        <taxon>Mycobacteriales</taxon>
        <taxon>Corynebacteriaceae</taxon>
        <taxon>Corynebacterium</taxon>
    </lineage>
</organism>
<protein>
    <submittedName>
        <fullName evidence="6">DoxX family membrane protein</fullName>
    </submittedName>
</protein>
<sequence length="331" mass="35038">MIRKIARPMLASVYIAEGVDNLKNTQAHVEETEYVLKKVRTLVPPPYDAQIPGDAQLVTRALGGAKVGAGSLLALGKAPRLSASVLALTAVPTIIGRHAFWEAKDAEEKAAKRSGFLTSIALLGGLGITSMDTAGKPGLAWRASHAAKVGNKKLQAALPTQSQTESALDQAGSWINEKAEQAQETAKQASEAVSSYVDDNKDDWKKTAATAAAAASGFIGNAAEQGKSLASDVQSEAPKWAEQARERSAELLDRADKNSRAWLEQAQKDTKTARKRVVKAAGKAQDRAQKAQSKLEKKANGRGAKKAARKAEDLQARADAAIGRAKARIEG</sequence>
<name>A0A5C4U616_9CORY</name>